<dbReference type="PANTHER" id="PTHR30055:SF238">
    <property type="entry name" value="MYCOFACTOCIN BIOSYNTHESIS TRANSCRIPTIONAL REGULATOR MFTR-RELATED"/>
    <property type="match status" value="1"/>
</dbReference>
<evidence type="ECO:0000256" key="1">
    <source>
        <dbReference type="ARBA" id="ARBA00023015"/>
    </source>
</evidence>
<accession>A0ABU8Q3D6</accession>
<evidence type="ECO:0000256" key="2">
    <source>
        <dbReference type="ARBA" id="ARBA00023125"/>
    </source>
</evidence>
<dbReference type="InterPro" id="IPR009057">
    <property type="entry name" value="Homeodomain-like_sf"/>
</dbReference>
<dbReference type="Pfam" id="PF00440">
    <property type="entry name" value="TetR_N"/>
    <property type="match status" value="1"/>
</dbReference>
<sequence length="184" mass="20667">MRRRLQQAALELFRERGFDATTAAEIAQRAGVTERTFFRHFPDKREILFDGEDAFAAALVDGVANAPQAFGPLQILFRAFETVEQILEFNRPFSEPRAQIIADAPALRERELAKTEALKSALAAALLERGVKDRLAMLAAQTGMAAFSQAFYAWLKDPSRKLHEHLIEAFSDLDTLWPFRGAIC</sequence>
<dbReference type="EMBL" id="JBBGZA010000001">
    <property type="protein sequence ID" value="MEJ5094158.1"/>
    <property type="molecule type" value="Genomic_DNA"/>
</dbReference>
<dbReference type="InterPro" id="IPR041347">
    <property type="entry name" value="MftR_C"/>
</dbReference>
<dbReference type="PANTHER" id="PTHR30055">
    <property type="entry name" value="HTH-TYPE TRANSCRIPTIONAL REGULATOR RUTR"/>
    <property type="match status" value="1"/>
</dbReference>
<dbReference type="InterPro" id="IPR050109">
    <property type="entry name" value="HTH-type_TetR-like_transc_reg"/>
</dbReference>
<dbReference type="Proteomes" id="UP001380365">
    <property type="component" value="Unassembled WGS sequence"/>
</dbReference>
<dbReference type="RefSeq" id="WP_339538013.1">
    <property type="nucleotide sequence ID" value="NZ_JBBGZA010000001.1"/>
</dbReference>
<dbReference type="PRINTS" id="PR00455">
    <property type="entry name" value="HTHTETR"/>
</dbReference>
<reference evidence="6 7" key="1">
    <citation type="submission" date="2023-12" db="EMBL/GenBank/DDBJ databases">
        <title>Gut-associated functions are favored during microbiome assembly across C. elegans life.</title>
        <authorList>
            <person name="Zimmermann J."/>
        </authorList>
    </citation>
    <scope>NUCLEOTIDE SEQUENCE [LARGE SCALE GENOMIC DNA]</scope>
    <source>
        <strain evidence="6 7">JUb134</strain>
    </source>
</reference>
<feature type="DNA-binding region" description="H-T-H motif" evidence="4">
    <location>
        <begin position="22"/>
        <end position="41"/>
    </location>
</feature>
<dbReference type="Pfam" id="PF17754">
    <property type="entry name" value="TetR_C_14"/>
    <property type="match status" value="1"/>
</dbReference>
<comment type="caution">
    <text evidence="6">The sequence shown here is derived from an EMBL/GenBank/DDBJ whole genome shotgun (WGS) entry which is preliminary data.</text>
</comment>
<dbReference type="SUPFAM" id="SSF46689">
    <property type="entry name" value="Homeodomain-like"/>
    <property type="match status" value="1"/>
</dbReference>
<evidence type="ECO:0000313" key="7">
    <source>
        <dbReference type="Proteomes" id="UP001380365"/>
    </source>
</evidence>
<evidence type="ECO:0000256" key="3">
    <source>
        <dbReference type="ARBA" id="ARBA00023163"/>
    </source>
</evidence>
<evidence type="ECO:0000259" key="5">
    <source>
        <dbReference type="PROSITE" id="PS50977"/>
    </source>
</evidence>
<evidence type="ECO:0000313" key="6">
    <source>
        <dbReference type="EMBL" id="MEJ5094158.1"/>
    </source>
</evidence>
<keyword evidence="7" id="KW-1185">Reference proteome</keyword>
<keyword evidence="1" id="KW-0805">Transcription regulation</keyword>
<name>A0ABU8Q3D6_9SPHN</name>
<dbReference type="InterPro" id="IPR001647">
    <property type="entry name" value="HTH_TetR"/>
</dbReference>
<keyword evidence="3" id="KW-0804">Transcription</keyword>
<keyword evidence="2 4" id="KW-0238">DNA-binding</keyword>
<proteinExistence type="predicted"/>
<gene>
    <name evidence="6" type="ORF">WH159_06355</name>
</gene>
<evidence type="ECO:0000256" key="4">
    <source>
        <dbReference type="PROSITE-ProRule" id="PRU00335"/>
    </source>
</evidence>
<dbReference type="InterPro" id="IPR023772">
    <property type="entry name" value="DNA-bd_HTH_TetR-type_CS"/>
</dbReference>
<dbReference type="PROSITE" id="PS01081">
    <property type="entry name" value="HTH_TETR_1"/>
    <property type="match status" value="1"/>
</dbReference>
<organism evidence="6 7">
    <name type="scientific">Sphingomonas molluscorum</name>
    <dbReference type="NCBI Taxonomy" id="418184"/>
    <lineage>
        <taxon>Bacteria</taxon>
        <taxon>Pseudomonadati</taxon>
        <taxon>Pseudomonadota</taxon>
        <taxon>Alphaproteobacteria</taxon>
        <taxon>Sphingomonadales</taxon>
        <taxon>Sphingomonadaceae</taxon>
        <taxon>Sphingomonas</taxon>
    </lineage>
</organism>
<protein>
    <submittedName>
        <fullName evidence="6">TetR family transcriptional regulator</fullName>
    </submittedName>
</protein>
<dbReference type="PROSITE" id="PS50977">
    <property type="entry name" value="HTH_TETR_2"/>
    <property type="match status" value="1"/>
</dbReference>
<feature type="domain" description="HTH tetR-type" evidence="5">
    <location>
        <begin position="1"/>
        <end position="59"/>
    </location>
</feature>
<dbReference type="Gene3D" id="1.10.357.10">
    <property type="entry name" value="Tetracycline Repressor, domain 2"/>
    <property type="match status" value="1"/>
</dbReference>